<dbReference type="SUPFAM" id="SSF46689">
    <property type="entry name" value="Homeodomain-like"/>
    <property type="match status" value="1"/>
</dbReference>
<keyword evidence="5" id="KW-1185">Reference proteome</keyword>
<reference evidence="4 5" key="1">
    <citation type="submission" date="2019-12" db="EMBL/GenBank/DDBJ databases">
        <title>Whole-genome analyses of novel actinobacteria.</title>
        <authorList>
            <person name="Sahin N."/>
            <person name="Saygin H."/>
        </authorList>
    </citation>
    <scope>NUCLEOTIDE SEQUENCE [LARGE SCALE GENOMIC DNA]</scope>
    <source>
        <strain evidence="4 5">KC615</strain>
    </source>
</reference>
<dbReference type="AlphaFoldDB" id="A0A6I4VQ98"/>
<accession>A0A6I4VQ98</accession>
<dbReference type="InterPro" id="IPR014243">
    <property type="entry name" value="RsfA-like"/>
</dbReference>
<name>A0A6I4VQ98_9BACL</name>
<organism evidence="4 5">
    <name type="scientific">Shimazuella alba</name>
    <dbReference type="NCBI Taxonomy" id="2690964"/>
    <lineage>
        <taxon>Bacteria</taxon>
        <taxon>Bacillati</taxon>
        <taxon>Bacillota</taxon>
        <taxon>Bacilli</taxon>
        <taxon>Bacillales</taxon>
        <taxon>Thermoactinomycetaceae</taxon>
        <taxon>Shimazuella</taxon>
    </lineage>
</organism>
<feature type="domain" description="Myb-like" evidence="2">
    <location>
        <begin position="1"/>
        <end position="57"/>
    </location>
</feature>
<dbReference type="Proteomes" id="UP000430692">
    <property type="component" value="Unassembled WGS sequence"/>
</dbReference>
<sequence>MNEVKGRRWTPEEDQLLSELVLYTISQGGTQLTAFSEVGKKIGRTAGACGFRWNAVLRGQNPTSYSEAKKKRVYTQLEKKRKSKVDTFSEAIDLLKHTEQAWIKQQKEIAKLTQSIAKTKQKVDGIKKDNQKFQQENNSVEWVQKEVKTRYEELLQLIEHLKQETNASGVASSLTKSIVGKADSTTST</sequence>
<evidence type="ECO:0000313" key="5">
    <source>
        <dbReference type="Proteomes" id="UP000430692"/>
    </source>
</evidence>
<evidence type="ECO:0000256" key="1">
    <source>
        <dbReference type="SAM" id="Coils"/>
    </source>
</evidence>
<dbReference type="EMBL" id="WUUL01000005">
    <property type="protein sequence ID" value="MXQ53759.1"/>
    <property type="molecule type" value="Genomic_DNA"/>
</dbReference>
<dbReference type="Pfam" id="PF13921">
    <property type="entry name" value="Myb_DNA-bind_6"/>
    <property type="match status" value="1"/>
</dbReference>
<keyword evidence="1" id="KW-0175">Coiled coil</keyword>
<protein>
    <submittedName>
        <fullName evidence="4">Uncharacterized protein</fullName>
    </submittedName>
</protein>
<evidence type="ECO:0000259" key="3">
    <source>
        <dbReference type="PROSITE" id="PS51294"/>
    </source>
</evidence>
<dbReference type="InterPro" id="IPR017930">
    <property type="entry name" value="Myb_dom"/>
</dbReference>
<dbReference type="Gene3D" id="1.10.10.60">
    <property type="entry name" value="Homeodomain-like"/>
    <property type="match status" value="1"/>
</dbReference>
<dbReference type="InterPro" id="IPR001005">
    <property type="entry name" value="SANT/Myb"/>
</dbReference>
<dbReference type="PROSITE" id="PS50090">
    <property type="entry name" value="MYB_LIKE"/>
    <property type="match status" value="1"/>
</dbReference>
<feature type="coiled-coil region" evidence="1">
    <location>
        <begin position="109"/>
        <end position="164"/>
    </location>
</feature>
<dbReference type="InterPro" id="IPR009057">
    <property type="entry name" value="Homeodomain-like_sf"/>
</dbReference>
<proteinExistence type="predicted"/>
<dbReference type="PROSITE" id="PS51294">
    <property type="entry name" value="HTH_MYB"/>
    <property type="match status" value="1"/>
</dbReference>
<gene>
    <name evidence="4" type="ORF">GSM42_08485</name>
</gene>
<evidence type="ECO:0000313" key="4">
    <source>
        <dbReference type="EMBL" id="MXQ53759.1"/>
    </source>
</evidence>
<evidence type="ECO:0000259" key="2">
    <source>
        <dbReference type="PROSITE" id="PS50090"/>
    </source>
</evidence>
<feature type="domain" description="HTH myb-type" evidence="3">
    <location>
        <begin position="1"/>
        <end position="61"/>
    </location>
</feature>
<dbReference type="PANTHER" id="PTHR41302:SF2">
    <property type="entry name" value="PRESPORE SPECIFIC TRANSCRIPTIONAL ACTIVATOR RSFA"/>
    <property type="match status" value="1"/>
</dbReference>
<dbReference type="PANTHER" id="PTHR41302">
    <property type="entry name" value="PRESPORE-SPECIFIC TRANSCRIPTIONAL REGULATOR RSFA-RELATED"/>
    <property type="match status" value="1"/>
</dbReference>
<comment type="caution">
    <text evidence="4">The sequence shown here is derived from an EMBL/GenBank/DDBJ whole genome shotgun (WGS) entry which is preliminary data.</text>
</comment>